<feature type="transmembrane region" description="Helical" evidence="1">
    <location>
        <begin position="57"/>
        <end position="79"/>
    </location>
</feature>
<feature type="transmembrane region" description="Helical" evidence="1">
    <location>
        <begin position="21"/>
        <end position="45"/>
    </location>
</feature>
<dbReference type="Pfam" id="PF05975">
    <property type="entry name" value="EcsB"/>
    <property type="match status" value="1"/>
</dbReference>
<accession>A0A0K9GS00</accession>
<sequence>MNSQGLWKERFLGYSQEMQKYLRYIFNGHLMFVMVIGLGGLGFYYSEWVKTLTADFPATWIMAVVLGFLLTRSPIMTFLKEADVVFLLPLEMKLRMYFRNSILLSAIMQGFMLIIVYIVFLPMYTKVIDLNMGYSLCIILVLLAVKFFNIHIHWYMLKYTEPSVIKIDFIIRLLVNIVLLYLVFAEAGNLALILPALLCGLFFYYRNVTLKKGIKWERLIELEGKRMMSFYRIANLFTDVPKLRGKVARRKWLDWLLTFIPYRQKSTYTFLYARTMLRANDYVGLLIRLTVIGLFVLLTFPSMVASILVTILFLYMTGIQILPVWKQHELKIWVSLYPLPAKLRETAVIQLVSCFLLFEAIVFVLVLLIAGNWLGAGASSLAALVFILIFRGYSAKKIRSF</sequence>
<dbReference type="PIRSF" id="PIRSF037259">
    <property type="entry name" value="EcsB_ABC"/>
    <property type="match status" value="1"/>
</dbReference>
<feature type="transmembrane region" description="Helical" evidence="1">
    <location>
        <begin position="346"/>
        <end position="370"/>
    </location>
</feature>
<evidence type="ECO:0000313" key="2">
    <source>
        <dbReference type="EMBL" id="KMY49022.1"/>
    </source>
</evidence>
<dbReference type="OrthoDB" id="2447941at2"/>
<dbReference type="EMBL" id="LFZW01000001">
    <property type="protein sequence ID" value="KMY49022.1"/>
    <property type="molecule type" value="Genomic_DNA"/>
</dbReference>
<keyword evidence="3" id="KW-1185">Reference proteome</keyword>
<keyword evidence="1" id="KW-1133">Transmembrane helix</keyword>
<dbReference type="RefSeq" id="WP_049680354.1">
    <property type="nucleotide sequence ID" value="NZ_LFZW01000001.1"/>
</dbReference>
<dbReference type="GO" id="GO:0016020">
    <property type="term" value="C:membrane"/>
    <property type="evidence" value="ECO:0007669"/>
    <property type="project" value="InterPro"/>
</dbReference>
<dbReference type="InterPro" id="IPR010288">
    <property type="entry name" value="EcsB_ABC"/>
</dbReference>
<comment type="caution">
    <text evidence="2">The sequence shown here is derived from an EMBL/GenBank/DDBJ whole genome shotgun (WGS) entry which is preliminary data.</text>
</comment>
<evidence type="ECO:0000256" key="1">
    <source>
        <dbReference type="SAM" id="Phobius"/>
    </source>
</evidence>
<feature type="transmembrane region" description="Helical" evidence="1">
    <location>
        <begin position="190"/>
        <end position="208"/>
    </location>
</feature>
<feature type="transmembrane region" description="Helical" evidence="1">
    <location>
        <begin position="376"/>
        <end position="393"/>
    </location>
</feature>
<feature type="transmembrane region" description="Helical" evidence="1">
    <location>
        <begin position="306"/>
        <end position="325"/>
    </location>
</feature>
<feature type="transmembrane region" description="Helical" evidence="1">
    <location>
        <begin position="164"/>
        <end position="184"/>
    </location>
</feature>
<keyword evidence="1" id="KW-0472">Membrane</keyword>
<feature type="transmembrane region" description="Helical" evidence="1">
    <location>
        <begin position="282"/>
        <end position="300"/>
    </location>
</feature>
<evidence type="ECO:0000313" key="3">
    <source>
        <dbReference type="Proteomes" id="UP000037146"/>
    </source>
</evidence>
<gene>
    <name evidence="2" type="ORF">AC625_05455</name>
</gene>
<name>A0A0K9GS00_9BACI</name>
<organism evidence="2 3">
    <name type="scientific">Peribacillus loiseleuriae</name>
    <dbReference type="NCBI Taxonomy" id="1679170"/>
    <lineage>
        <taxon>Bacteria</taxon>
        <taxon>Bacillati</taxon>
        <taxon>Bacillota</taxon>
        <taxon>Bacilli</taxon>
        <taxon>Bacillales</taxon>
        <taxon>Bacillaceae</taxon>
        <taxon>Peribacillus</taxon>
    </lineage>
</organism>
<dbReference type="Proteomes" id="UP000037146">
    <property type="component" value="Unassembled WGS sequence"/>
</dbReference>
<proteinExistence type="predicted"/>
<dbReference type="AlphaFoldDB" id="A0A0K9GS00"/>
<dbReference type="PATRIC" id="fig|1679170.3.peg.1169"/>
<feature type="transmembrane region" description="Helical" evidence="1">
    <location>
        <begin position="132"/>
        <end position="152"/>
    </location>
</feature>
<keyword evidence="1" id="KW-0812">Transmembrane</keyword>
<reference evidence="3" key="1">
    <citation type="submission" date="2015-07" db="EMBL/GenBank/DDBJ databases">
        <title>Genome sequencing project for genomic taxonomy and phylogenomics of Bacillus-like bacteria.</title>
        <authorList>
            <person name="Liu B."/>
            <person name="Wang J."/>
            <person name="Zhu Y."/>
            <person name="Liu G."/>
            <person name="Chen Q."/>
            <person name="Chen Z."/>
            <person name="Lan J."/>
            <person name="Che J."/>
            <person name="Ge C."/>
            <person name="Shi H."/>
            <person name="Pan Z."/>
            <person name="Liu X."/>
        </authorList>
    </citation>
    <scope>NUCLEOTIDE SEQUENCE [LARGE SCALE GENOMIC DNA]</scope>
    <source>
        <strain evidence="3">FJAT-27997</strain>
    </source>
</reference>
<dbReference type="STRING" id="1679170.AC625_05455"/>
<feature type="transmembrane region" description="Helical" evidence="1">
    <location>
        <begin position="100"/>
        <end position="120"/>
    </location>
</feature>
<evidence type="ECO:0008006" key="4">
    <source>
        <dbReference type="Google" id="ProtNLM"/>
    </source>
</evidence>
<protein>
    <recommendedName>
        <fullName evidence="4">ABC transporter permease</fullName>
    </recommendedName>
</protein>